<evidence type="ECO:0000256" key="4">
    <source>
        <dbReference type="ARBA" id="ARBA00023242"/>
    </source>
</evidence>
<dbReference type="InterPro" id="IPR051575">
    <property type="entry name" value="Myb-like_DNA-bd"/>
</dbReference>
<dbReference type="SMART" id="SM00717">
    <property type="entry name" value="SANT"/>
    <property type="match status" value="2"/>
</dbReference>
<dbReference type="AlphaFoldDB" id="A0A1J4KJQ5"/>
<feature type="domain" description="Myb-like" evidence="6">
    <location>
        <begin position="11"/>
        <end position="55"/>
    </location>
</feature>
<dbReference type="PROSITE" id="PS51294">
    <property type="entry name" value="HTH_MYB"/>
    <property type="match status" value="2"/>
</dbReference>
<dbReference type="OrthoDB" id="2143914at2759"/>
<evidence type="ECO:0000256" key="1">
    <source>
        <dbReference type="ARBA" id="ARBA00023015"/>
    </source>
</evidence>
<keyword evidence="2" id="KW-0238">DNA-binding</keyword>
<proteinExistence type="predicted"/>
<dbReference type="GO" id="GO:0042795">
    <property type="term" value="P:snRNA transcription by RNA polymerase II"/>
    <property type="evidence" value="ECO:0007669"/>
    <property type="project" value="TreeGrafter"/>
</dbReference>
<evidence type="ECO:0000256" key="2">
    <source>
        <dbReference type="ARBA" id="ARBA00023125"/>
    </source>
</evidence>
<feature type="region of interest" description="Disordered" evidence="5">
    <location>
        <begin position="114"/>
        <end position="137"/>
    </location>
</feature>
<dbReference type="Gene3D" id="1.10.10.60">
    <property type="entry name" value="Homeodomain-like"/>
    <property type="match status" value="2"/>
</dbReference>
<keyword evidence="1" id="KW-0805">Transcription regulation</keyword>
<dbReference type="Pfam" id="PF00249">
    <property type="entry name" value="Myb_DNA-binding"/>
    <property type="match status" value="2"/>
</dbReference>
<reference evidence="8" key="1">
    <citation type="submission" date="2016-10" db="EMBL/GenBank/DDBJ databases">
        <authorList>
            <person name="Benchimol M."/>
            <person name="Almeida L.G."/>
            <person name="Vasconcelos A.T."/>
            <person name="Perreira-Neves A."/>
            <person name="Rosa I.A."/>
            <person name="Tasca T."/>
            <person name="Bogo M.R."/>
            <person name="de Souza W."/>
        </authorList>
    </citation>
    <scope>NUCLEOTIDE SEQUENCE [LARGE SCALE GENOMIC DNA]</scope>
    <source>
        <strain evidence="8">K</strain>
    </source>
</reference>
<feature type="domain" description="HTH myb-type" evidence="7">
    <location>
        <begin position="64"/>
        <end position="111"/>
    </location>
</feature>
<dbReference type="PANTHER" id="PTHR46621">
    <property type="entry name" value="SNRNA-ACTIVATING PROTEIN COMPLEX SUBUNIT 4"/>
    <property type="match status" value="1"/>
</dbReference>
<evidence type="ECO:0000256" key="5">
    <source>
        <dbReference type="SAM" id="MobiDB-lite"/>
    </source>
</evidence>
<dbReference type="InterPro" id="IPR001005">
    <property type="entry name" value="SANT/Myb"/>
</dbReference>
<dbReference type="PROSITE" id="PS50090">
    <property type="entry name" value="MYB_LIKE"/>
    <property type="match status" value="2"/>
</dbReference>
<dbReference type="GO" id="GO:0019185">
    <property type="term" value="C:snRNA-activating protein complex"/>
    <property type="evidence" value="ECO:0007669"/>
    <property type="project" value="TreeGrafter"/>
</dbReference>
<feature type="domain" description="Myb-like" evidence="6">
    <location>
        <begin position="64"/>
        <end position="107"/>
    </location>
</feature>
<accession>A0A1J4KJQ5</accession>
<dbReference type="CDD" id="cd00167">
    <property type="entry name" value="SANT"/>
    <property type="match status" value="2"/>
</dbReference>
<feature type="domain" description="HTH myb-type" evidence="7">
    <location>
        <begin position="8"/>
        <end position="59"/>
    </location>
</feature>
<feature type="compositionally biased region" description="Low complexity" evidence="5">
    <location>
        <begin position="117"/>
        <end position="129"/>
    </location>
</feature>
<dbReference type="GO" id="GO:0001006">
    <property type="term" value="F:RNA polymerase III type 3 promoter sequence-specific DNA binding"/>
    <property type="evidence" value="ECO:0007669"/>
    <property type="project" value="TreeGrafter"/>
</dbReference>
<organism evidence="8 9">
    <name type="scientific">Tritrichomonas foetus</name>
    <dbReference type="NCBI Taxonomy" id="1144522"/>
    <lineage>
        <taxon>Eukaryota</taxon>
        <taxon>Metamonada</taxon>
        <taxon>Parabasalia</taxon>
        <taxon>Tritrichomonadida</taxon>
        <taxon>Tritrichomonadidae</taxon>
        <taxon>Tritrichomonas</taxon>
    </lineage>
</organism>
<evidence type="ECO:0000256" key="3">
    <source>
        <dbReference type="ARBA" id="ARBA00023163"/>
    </source>
</evidence>
<dbReference type="SUPFAM" id="SSF46689">
    <property type="entry name" value="Homeodomain-like"/>
    <property type="match status" value="1"/>
</dbReference>
<keyword evidence="9" id="KW-1185">Reference proteome</keyword>
<comment type="caution">
    <text evidence="8">The sequence shown here is derived from an EMBL/GenBank/DDBJ whole genome shotgun (WGS) entry which is preliminary data.</text>
</comment>
<dbReference type="GO" id="GO:0042796">
    <property type="term" value="P:snRNA transcription by RNA polymerase III"/>
    <property type="evidence" value="ECO:0007669"/>
    <property type="project" value="TreeGrafter"/>
</dbReference>
<keyword evidence="3" id="KW-0804">Transcription</keyword>
<dbReference type="GeneID" id="94836349"/>
<evidence type="ECO:0000313" key="8">
    <source>
        <dbReference type="EMBL" id="OHT10060.1"/>
    </source>
</evidence>
<dbReference type="GO" id="GO:0000978">
    <property type="term" value="F:RNA polymerase II cis-regulatory region sequence-specific DNA binding"/>
    <property type="evidence" value="ECO:0007669"/>
    <property type="project" value="TreeGrafter"/>
</dbReference>
<evidence type="ECO:0000313" key="9">
    <source>
        <dbReference type="Proteomes" id="UP000179807"/>
    </source>
</evidence>
<dbReference type="RefSeq" id="XP_068363196.1">
    <property type="nucleotide sequence ID" value="XM_068501645.1"/>
</dbReference>
<dbReference type="VEuPathDB" id="TrichDB:TRFO_20881"/>
<evidence type="ECO:0000259" key="6">
    <source>
        <dbReference type="PROSITE" id="PS50090"/>
    </source>
</evidence>
<protein>
    <submittedName>
        <fullName evidence="8">Myb-like DNA-binding domain containing protein</fullName>
    </submittedName>
</protein>
<dbReference type="InterPro" id="IPR009057">
    <property type="entry name" value="Homeodomain-like_sf"/>
</dbReference>
<dbReference type="PANTHER" id="PTHR46621:SF1">
    <property type="entry name" value="SNRNA-ACTIVATING PROTEIN COMPLEX SUBUNIT 4"/>
    <property type="match status" value="1"/>
</dbReference>
<dbReference type="EMBL" id="MLAK01000623">
    <property type="protein sequence ID" value="OHT10060.1"/>
    <property type="molecule type" value="Genomic_DNA"/>
</dbReference>
<name>A0A1J4KJQ5_9EUKA</name>
<gene>
    <name evidence="8" type="ORF">TRFO_20881</name>
</gene>
<dbReference type="Proteomes" id="UP000179807">
    <property type="component" value="Unassembled WGS sequence"/>
</dbReference>
<keyword evidence="4" id="KW-0539">Nucleus</keyword>
<evidence type="ECO:0000259" key="7">
    <source>
        <dbReference type="PROSITE" id="PS51294"/>
    </source>
</evidence>
<sequence length="165" mass="19723">MKRMFEPKHHKFSYKEDQLLLHYVNTMGTNNWKAIAQLMEDRTARQCRERFKYYLDPQLNKVVSWTPEEDKLLLSKYEEVGPKWAFISYFFTGRTDIDLKNRYNRLMRIEKRNCHQTTTTSPSASNSNSDSDHETQKTKKRMILFLPEPISRLLEGIEKRGIVVE</sequence>
<dbReference type="InterPro" id="IPR017930">
    <property type="entry name" value="Myb_dom"/>
</dbReference>